<gene>
    <name evidence="1" type="ORF">U7230_15275</name>
</gene>
<evidence type="ECO:0000313" key="1">
    <source>
        <dbReference type="EMBL" id="WRP17420.1"/>
    </source>
</evidence>
<accession>A0ABZ1BY32</accession>
<dbReference type="InterPro" id="IPR007804">
    <property type="entry name" value="GvpG"/>
</dbReference>
<dbReference type="RefSeq" id="WP_324716691.1">
    <property type="nucleotide sequence ID" value="NZ_CP141615.1"/>
</dbReference>
<reference evidence="1 2" key="1">
    <citation type="journal article" date="2024" name="Front. Microbiol.">
        <title>Novel thermophilic genera Geochorda gen. nov. and Carboxydochorda gen. nov. from the deep terrestrial subsurface reveal the ecophysiological diversity in the class Limnochordia.</title>
        <authorList>
            <person name="Karnachuk O.V."/>
            <person name="Lukina A.P."/>
            <person name="Avakyan M.R."/>
            <person name="Kadnikov V.V."/>
            <person name="Begmatov S."/>
            <person name="Beletsky A.V."/>
            <person name="Vlasova K.G."/>
            <person name="Novikov A.A."/>
            <person name="Shcherbakova V.A."/>
            <person name="Mardanov A.V."/>
            <person name="Ravin N.V."/>
        </authorList>
    </citation>
    <scope>NUCLEOTIDE SEQUENCE [LARGE SCALE GENOMIC DNA]</scope>
    <source>
        <strain evidence="1 2">L945</strain>
    </source>
</reference>
<name>A0ABZ1BY32_9FIRM</name>
<organism evidence="1 2">
    <name type="scientific">Carboxydichorda subterranea</name>
    <dbReference type="NCBI Taxonomy" id="3109565"/>
    <lineage>
        <taxon>Bacteria</taxon>
        <taxon>Bacillati</taxon>
        <taxon>Bacillota</taxon>
        <taxon>Limnochordia</taxon>
        <taxon>Limnochordales</taxon>
        <taxon>Geochordaceae</taxon>
        <taxon>Carboxydichorda</taxon>
    </lineage>
</organism>
<sequence length="86" mass="9566">MPELRMGLLDLFALPVSLPLKTAWIAIEEATALAQREYEEARRLPGELADLQAAYEMGEITEMEYLRALDEGGREGDAGARQSEAR</sequence>
<protein>
    <recommendedName>
        <fullName evidence="3">Gas vesicle protein G</fullName>
    </recommendedName>
</protein>
<dbReference type="EMBL" id="CP141615">
    <property type="protein sequence ID" value="WRP17420.1"/>
    <property type="molecule type" value="Genomic_DNA"/>
</dbReference>
<evidence type="ECO:0000313" key="2">
    <source>
        <dbReference type="Proteomes" id="UP001332192"/>
    </source>
</evidence>
<keyword evidence="2" id="KW-1185">Reference proteome</keyword>
<evidence type="ECO:0008006" key="3">
    <source>
        <dbReference type="Google" id="ProtNLM"/>
    </source>
</evidence>
<dbReference type="Proteomes" id="UP001332192">
    <property type="component" value="Chromosome"/>
</dbReference>
<dbReference type="Pfam" id="PF05120">
    <property type="entry name" value="GvpG"/>
    <property type="match status" value="1"/>
</dbReference>
<proteinExistence type="predicted"/>